<sequence length="235" mass="26417">MSDNKKPLIAVTGPKKRFPVGWWAIRFNLALAGLRAVYRYPDGPKVDQKIDGLIISGGDDIHPTHYGDPENEASRYDPARDQLEMDMLKAYLPENIPILGICRGAQLLNVVLKGTLHADIRPERKLTPNKYTAFPIKSVELEQDSRLADCVTPQTLTVNSLHNQAVKSLGEGLVVTAKDADGFIQAIERQDRFIVGVQWHPEYLPYISSQRDIFKCFAKAVRDNIVLQQEKALKQ</sequence>
<keyword evidence="1" id="KW-0315">Glutamine amidotransferase</keyword>
<dbReference type="InterPro" id="IPR044668">
    <property type="entry name" value="PuuD-like"/>
</dbReference>
<protein>
    <submittedName>
        <fullName evidence="1">Putative glutamine amidotransferase</fullName>
    </submittedName>
</protein>
<keyword evidence="1" id="KW-0808">Transferase</keyword>
<dbReference type="PANTHER" id="PTHR43235:SF1">
    <property type="entry name" value="GLUTAMINE AMIDOTRANSFERASE PB2B2.05-RELATED"/>
    <property type="match status" value="1"/>
</dbReference>
<name>A0A316FEL8_9GAMM</name>
<keyword evidence="2" id="KW-1185">Reference proteome</keyword>
<dbReference type="SUPFAM" id="SSF52317">
    <property type="entry name" value="Class I glutamine amidotransferase-like"/>
    <property type="match status" value="1"/>
</dbReference>
<dbReference type="GO" id="GO:0016740">
    <property type="term" value="F:transferase activity"/>
    <property type="evidence" value="ECO:0007669"/>
    <property type="project" value="UniProtKB-KW"/>
</dbReference>
<gene>
    <name evidence="1" type="ORF">C8D97_11159</name>
</gene>
<dbReference type="GO" id="GO:0016811">
    <property type="term" value="F:hydrolase activity, acting on carbon-nitrogen (but not peptide) bonds, in linear amides"/>
    <property type="evidence" value="ECO:0007669"/>
    <property type="project" value="InterPro"/>
</dbReference>
<dbReference type="AlphaFoldDB" id="A0A316FEL8"/>
<evidence type="ECO:0000313" key="2">
    <source>
        <dbReference type="Proteomes" id="UP000245790"/>
    </source>
</evidence>
<dbReference type="OrthoDB" id="9813383at2"/>
<dbReference type="PANTHER" id="PTHR43235">
    <property type="entry name" value="GLUTAMINE AMIDOTRANSFERASE PB2B2.05-RELATED"/>
    <property type="match status" value="1"/>
</dbReference>
<organism evidence="1 2">
    <name type="scientific">Pleionea mediterranea</name>
    <dbReference type="NCBI Taxonomy" id="523701"/>
    <lineage>
        <taxon>Bacteria</taxon>
        <taxon>Pseudomonadati</taxon>
        <taxon>Pseudomonadota</taxon>
        <taxon>Gammaproteobacteria</taxon>
        <taxon>Oceanospirillales</taxon>
        <taxon>Pleioneaceae</taxon>
        <taxon>Pleionea</taxon>
    </lineage>
</organism>
<dbReference type="Proteomes" id="UP000245790">
    <property type="component" value="Unassembled WGS sequence"/>
</dbReference>
<comment type="caution">
    <text evidence="1">The sequence shown here is derived from an EMBL/GenBank/DDBJ whole genome shotgun (WGS) entry which is preliminary data.</text>
</comment>
<dbReference type="CDD" id="cd01745">
    <property type="entry name" value="GATase1_2"/>
    <property type="match status" value="1"/>
</dbReference>
<dbReference type="InterPro" id="IPR029062">
    <property type="entry name" value="Class_I_gatase-like"/>
</dbReference>
<dbReference type="Pfam" id="PF07722">
    <property type="entry name" value="Peptidase_C26"/>
    <property type="match status" value="1"/>
</dbReference>
<dbReference type="GO" id="GO:0005829">
    <property type="term" value="C:cytosol"/>
    <property type="evidence" value="ECO:0007669"/>
    <property type="project" value="TreeGrafter"/>
</dbReference>
<dbReference type="InterPro" id="IPR011697">
    <property type="entry name" value="Peptidase_C26"/>
</dbReference>
<dbReference type="Gene3D" id="3.40.50.880">
    <property type="match status" value="1"/>
</dbReference>
<dbReference type="EMBL" id="QGGU01000011">
    <property type="protein sequence ID" value="PWK47314.1"/>
    <property type="molecule type" value="Genomic_DNA"/>
</dbReference>
<dbReference type="RefSeq" id="WP_109764566.1">
    <property type="nucleotide sequence ID" value="NZ_QGGU01000011.1"/>
</dbReference>
<reference evidence="1 2" key="1">
    <citation type="submission" date="2018-05" db="EMBL/GenBank/DDBJ databases">
        <title>Genomic Encyclopedia of Type Strains, Phase IV (KMG-IV): sequencing the most valuable type-strain genomes for metagenomic binning, comparative biology and taxonomic classification.</title>
        <authorList>
            <person name="Goeker M."/>
        </authorList>
    </citation>
    <scope>NUCLEOTIDE SEQUENCE [LARGE SCALE GENOMIC DNA]</scope>
    <source>
        <strain evidence="1 2">DSM 25350</strain>
    </source>
</reference>
<evidence type="ECO:0000313" key="1">
    <source>
        <dbReference type="EMBL" id="PWK47314.1"/>
    </source>
</evidence>
<proteinExistence type="predicted"/>
<dbReference type="PROSITE" id="PS51273">
    <property type="entry name" value="GATASE_TYPE_1"/>
    <property type="match status" value="1"/>
</dbReference>
<accession>A0A316FEL8</accession>